<dbReference type="InterPro" id="IPR036910">
    <property type="entry name" value="HMG_box_dom_sf"/>
</dbReference>
<dbReference type="PROSITE" id="PS50118">
    <property type="entry name" value="HMG_BOX_2"/>
    <property type="match status" value="1"/>
</dbReference>
<dbReference type="CDD" id="cd00084">
    <property type="entry name" value="HMG-box_SF"/>
    <property type="match status" value="1"/>
</dbReference>
<feature type="compositionally biased region" description="Basic residues" evidence="6">
    <location>
        <begin position="118"/>
        <end position="132"/>
    </location>
</feature>
<evidence type="ECO:0000256" key="4">
    <source>
        <dbReference type="PROSITE-ProRule" id="PRU00267"/>
    </source>
</evidence>
<dbReference type="AlphaFoldDB" id="A0A165EBT8"/>
<dbReference type="InterPro" id="IPR051762">
    <property type="entry name" value="UBF1"/>
</dbReference>
<protein>
    <recommendedName>
        <fullName evidence="7">HMG box domain-containing protein</fullName>
    </recommendedName>
</protein>
<keyword evidence="9" id="KW-1185">Reference proteome</keyword>
<feature type="domain" description="HMG box" evidence="7">
    <location>
        <begin position="148"/>
        <end position="215"/>
    </location>
</feature>
<dbReference type="GO" id="GO:0005634">
    <property type="term" value="C:nucleus"/>
    <property type="evidence" value="ECO:0007669"/>
    <property type="project" value="UniProtKB-SubCell"/>
</dbReference>
<feature type="compositionally biased region" description="Low complexity" evidence="6">
    <location>
        <begin position="63"/>
        <end position="84"/>
    </location>
</feature>
<evidence type="ECO:0000256" key="2">
    <source>
        <dbReference type="ARBA" id="ARBA00023125"/>
    </source>
</evidence>
<dbReference type="Proteomes" id="UP000076871">
    <property type="component" value="Unassembled WGS sequence"/>
</dbReference>
<dbReference type="InterPro" id="IPR009071">
    <property type="entry name" value="HMG_box_dom"/>
</dbReference>
<feature type="region of interest" description="Disordered" evidence="6">
    <location>
        <begin position="58"/>
        <end position="133"/>
    </location>
</feature>
<dbReference type="SMART" id="SM00398">
    <property type="entry name" value="HMG"/>
    <property type="match status" value="2"/>
</dbReference>
<dbReference type="GeneID" id="63831453"/>
<dbReference type="GO" id="GO:0003677">
    <property type="term" value="F:DNA binding"/>
    <property type="evidence" value="ECO:0007669"/>
    <property type="project" value="UniProtKB-UniRule"/>
</dbReference>
<proteinExistence type="predicted"/>
<dbReference type="Pfam" id="PF09011">
    <property type="entry name" value="HMG_box_2"/>
    <property type="match status" value="1"/>
</dbReference>
<dbReference type="OrthoDB" id="1919336at2759"/>
<dbReference type="STRING" id="1314785.A0A165EBT8"/>
<dbReference type="PANTHER" id="PTHR46318">
    <property type="entry name" value="UPSTREAM BINDING TRANSCRIPTION FACTOR"/>
    <property type="match status" value="1"/>
</dbReference>
<evidence type="ECO:0000256" key="5">
    <source>
        <dbReference type="SAM" id="Coils"/>
    </source>
</evidence>
<dbReference type="EMBL" id="KV427623">
    <property type="protein sequence ID" value="KZT06686.1"/>
    <property type="molecule type" value="Genomic_DNA"/>
</dbReference>
<dbReference type="Gene3D" id="1.10.30.10">
    <property type="entry name" value="High mobility group box domain"/>
    <property type="match status" value="2"/>
</dbReference>
<evidence type="ECO:0000259" key="7">
    <source>
        <dbReference type="PROSITE" id="PS50118"/>
    </source>
</evidence>
<sequence>MFSRLFQRVALRPLSLNVSSVARTAVQPLSGAMPPMVHTRSLMATAYLAMPAAKSTVKKPAAKKTATTTKKAAATKKTTASKTTATKRKTAAKKTTTAKKAKGVKPKKRVSRIAAKAKAVKKPKKKAAKPKPKPTLLKMKIPKDQEPPKGPGTAYIIFVTEYFNTHKAEGLANARNRVSEAAKAWQQLSDEDRQKYEDLRREKVQLHNIALTKYMETVDPKIYRALTLQRRAKGKPSFRIPEAVKSAIDSPPIRNPYARFVGEYAKTIETPADLSGLAIGRYRFEEAAKKWKTMSDSEKQIYKDATEAEIREYEAKKEAAV</sequence>
<accession>A0A165EBT8</accession>
<feature type="coiled-coil region" evidence="5">
    <location>
        <begin position="171"/>
        <end position="202"/>
    </location>
</feature>
<dbReference type="RefSeq" id="XP_040764426.1">
    <property type="nucleotide sequence ID" value="XM_040914426.1"/>
</dbReference>
<reference evidence="8 9" key="1">
    <citation type="journal article" date="2016" name="Mol. Biol. Evol.">
        <title>Comparative Genomics of Early-Diverging Mushroom-Forming Fungi Provides Insights into the Origins of Lignocellulose Decay Capabilities.</title>
        <authorList>
            <person name="Nagy L.G."/>
            <person name="Riley R."/>
            <person name="Tritt A."/>
            <person name="Adam C."/>
            <person name="Daum C."/>
            <person name="Floudas D."/>
            <person name="Sun H."/>
            <person name="Yadav J.S."/>
            <person name="Pangilinan J."/>
            <person name="Larsson K.H."/>
            <person name="Matsuura K."/>
            <person name="Barry K."/>
            <person name="Labutti K."/>
            <person name="Kuo R."/>
            <person name="Ohm R.A."/>
            <person name="Bhattacharya S.S."/>
            <person name="Shirouzu T."/>
            <person name="Yoshinaga Y."/>
            <person name="Martin F.M."/>
            <person name="Grigoriev I.V."/>
            <person name="Hibbett D.S."/>
        </authorList>
    </citation>
    <scope>NUCLEOTIDE SEQUENCE [LARGE SCALE GENOMIC DNA]</scope>
    <source>
        <strain evidence="8 9">93-53</strain>
    </source>
</reference>
<comment type="subcellular location">
    <subcellularLocation>
        <location evidence="1">Nucleus</location>
    </subcellularLocation>
</comment>
<keyword evidence="3 4" id="KW-0539">Nucleus</keyword>
<evidence type="ECO:0000256" key="1">
    <source>
        <dbReference type="ARBA" id="ARBA00004123"/>
    </source>
</evidence>
<dbReference type="SUPFAM" id="SSF47095">
    <property type="entry name" value="HMG-box"/>
    <property type="match status" value="2"/>
</dbReference>
<evidence type="ECO:0000256" key="6">
    <source>
        <dbReference type="SAM" id="MobiDB-lite"/>
    </source>
</evidence>
<keyword evidence="2 4" id="KW-0238">DNA-binding</keyword>
<feature type="compositionally biased region" description="Basic residues" evidence="6">
    <location>
        <begin position="85"/>
        <end position="111"/>
    </location>
</feature>
<evidence type="ECO:0000313" key="8">
    <source>
        <dbReference type="EMBL" id="KZT06686.1"/>
    </source>
</evidence>
<evidence type="ECO:0000256" key="3">
    <source>
        <dbReference type="ARBA" id="ARBA00023242"/>
    </source>
</evidence>
<keyword evidence="5" id="KW-0175">Coiled coil</keyword>
<dbReference type="InParanoid" id="A0A165EBT8"/>
<gene>
    <name evidence="8" type="ORF">LAESUDRAFT_812650</name>
</gene>
<feature type="DNA-binding region" description="HMG box" evidence="4">
    <location>
        <begin position="148"/>
        <end position="215"/>
    </location>
</feature>
<organism evidence="8 9">
    <name type="scientific">Laetiporus sulphureus 93-53</name>
    <dbReference type="NCBI Taxonomy" id="1314785"/>
    <lineage>
        <taxon>Eukaryota</taxon>
        <taxon>Fungi</taxon>
        <taxon>Dikarya</taxon>
        <taxon>Basidiomycota</taxon>
        <taxon>Agaricomycotina</taxon>
        <taxon>Agaricomycetes</taxon>
        <taxon>Polyporales</taxon>
        <taxon>Laetiporus</taxon>
    </lineage>
</organism>
<name>A0A165EBT8_9APHY</name>
<evidence type="ECO:0000313" key="9">
    <source>
        <dbReference type="Proteomes" id="UP000076871"/>
    </source>
</evidence>